<reference evidence="4 5" key="1">
    <citation type="submission" date="2024-06" db="EMBL/GenBank/DDBJ databases">
        <title>Sorghum-associated microbial communities from plants grown in Nebraska, USA.</title>
        <authorList>
            <person name="Schachtman D."/>
        </authorList>
    </citation>
    <scope>NUCLEOTIDE SEQUENCE [LARGE SCALE GENOMIC DNA]</scope>
    <source>
        <strain evidence="4 5">2857</strain>
    </source>
</reference>
<organism evidence="4 5">
    <name type="scientific">Conyzicola nivalis</name>
    <dbReference type="NCBI Taxonomy" id="1477021"/>
    <lineage>
        <taxon>Bacteria</taxon>
        <taxon>Bacillati</taxon>
        <taxon>Actinomycetota</taxon>
        <taxon>Actinomycetes</taxon>
        <taxon>Micrococcales</taxon>
        <taxon>Microbacteriaceae</taxon>
        <taxon>Conyzicola</taxon>
    </lineage>
</organism>
<dbReference type="RefSeq" id="WP_354023269.1">
    <property type="nucleotide sequence ID" value="NZ_JBEPSJ010000001.1"/>
</dbReference>
<dbReference type="SUPFAM" id="SSF52540">
    <property type="entry name" value="P-loop containing nucleoside triphosphate hydrolases"/>
    <property type="match status" value="1"/>
</dbReference>
<comment type="caution">
    <text evidence="4">The sequence shown here is derived from an EMBL/GenBank/DDBJ whole genome shotgun (WGS) entry which is preliminary data.</text>
</comment>
<feature type="domain" description="DUF4062" evidence="2">
    <location>
        <begin position="16"/>
        <end position="97"/>
    </location>
</feature>
<dbReference type="InterPro" id="IPR058852">
    <property type="entry name" value="HTH_77"/>
</dbReference>
<accession>A0ABV2QJ56</accession>
<dbReference type="InterPro" id="IPR011990">
    <property type="entry name" value="TPR-like_helical_dom_sf"/>
</dbReference>
<dbReference type="Gene3D" id="1.25.40.10">
    <property type="entry name" value="Tetratricopeptide repeat domain"/>
    <property type="match status" value="1"/>
</dbReference>
<evidence type="ECO:0000313" key="5">
    <source>
        <dbReference type="Proteomes" id="UP001549257"/>
    </source>
</evidence>
<dbReference type="PANTHER" id="PTHR47691">
    <property type="entry name" value="REGULATOR-RELATED"/>
    <property type="match status" value="1"/>
</dbReference>
<dbReference type="InterPro" id="IPR002182">
    <property type="entry name" value="NB-ARC"/>
</dbReference>
<keyword evidence="5" id="KW-1185">Reference proteome</keyword>
<evidence type="ECO:0000259" key="2">
    <source>
        <dbReference type="Pfam" id="PF13271"/>
    </source>
</evidence>
<feature type="domain" description="NB-ARC" evidence="1">
    <location>
        <begin position="192"/>
        <end position="319"/>
    </location>
</feature>
<dbReference type="InterPro" id="IPR025139">
    <property type="entry name" value="DUF4062"/>
</dbReference>
<dbReference type="EMBL" id="JBEPSJ010000001">
    <property type="protein sequence ID" value="MET4581078.1"/>
    <property type="molecule type" value="Genomic_DNA"/>
</dbReference>
<protein>
    <submittedName>
        <fullName evidence="4">ATPase</fullName>
    </submittedName>
</protein>
<dbReference type="Pfam" id="PF25872">
    <property type="entry name" value="HTH_77"/>
    <property type="match status" value="1"/>
</dbReference>
<proteinExistence type="predicted"/>
<gene>
    <name evidence="4" type="ORF">ABIE21_000568</name>
</gene>
<dbReference type="PRINTS" id="PR00364">
    <property type="entry name" value="DISEASERSIST"/>
</dbReference>
<dbReference type="SUPFAM" id="SSF48452">
    <property type="entry name" value="TPR-like"/>
    <property type="match status" value="1"/>
</dbReference>
<evidence type="ECO:0000259" key="3">
    <source>
        <dbReference type="Pfam" id="PF25872"/>
    </source>
</evidence>
<dbReference type="Pfam" id="PF13271">
    <property type="entry name" value="DUF4062"/>
    <property type="match status" value="1"/>
</dbReference>
<evidence type="ECO:0000313" key="4">
    <source>
        <dbReference type="EMBL" id="MET4581078.1"/>
    </source>
</evidence>
<dbReference type="Pfam" id="PF00931">
    <property type="entry name" value="NB-ARC"/>
    <property type="match status" value="1"/>
</dbReference>
<dbReference type="PANTHER" id="PTHR47691:SF3">
    <property type="entry name" value="HTH-TYPE TRANSCRIPTIONAL REGULATOR RV0890C-RELATED"/>
    <property type="match status" value="1"/>
</dbReference>
<dbReference type="InterPro" id="IPR027417">
    <property type="entry name" value="P-loop_NTPase"/>
</dbReference>
<dbReference type="Proteomes" id="UP001549257">
    <property type="component" value="Unassembled WGS sequence"/>
</dbReference>
<feature type="domain" description="Winged helix-turn-helix" evidence="3">
    <location>
        <begin position="443"/>
        <end position="515"/>
    </location>
</feature>
<evidence type="ECO:0000259" key="1">
    <source>
        <dbReference type="Pfam" id="PF00931"/>
    </source>
</evidence>
<dbReference type="Gene3D" id="3.40.50.300">
    <property type="entry name" value="P-loop containing nucleotide triphosphate hydrolases"/>
    <property type="match status" value="1"/>
</dbReference>
<sequence length="865" mass="94558">MDRPPDRIRTPDQRLRVFVSSTLKELAAERKSARTAIERLHLAPVMFELGARPHPPRSLYRAYLEQSDVFVGLYWNRYGWVAPGEEVSGLEDEYNLAPALPKLIYIREPADEREPRLTELLDRIRTDDGASFKYFANARELGRLIESDLATLLAERFDQSREDRPAAQQVDAAAEPVGSTLPAPLTPLIGRESEVDDVERMLRMPAIRMLTLTGPGGIGKSRLAIAAAERVGDEYTGGVTFVDLAPVREASLVVNAIAAALGVRDTGDAPLADKVVMAVRNRRLLLILDNVEQVLDAAPVFTTLLAAAPALTLLLTSRSLVRVSAERSFPVGPLELPQAGATASLDELRSTAAVALFVERVHAVKPDFELTESNAAAVVGICAALDGVPLAIELAAARIRSLSPATMLERLDRRLPLLVGGMRDRPERQQTLRRTIEWSTELLDAPERELLATLGVFAGGFFLEAAEAVADGSDGDVVTRLGNLVDNSLVREDDRDGFSHFSMLATVREYALEQLETDGRLDAVLERHVEYYIDLGRSIELELEGGRQRALVMRLAADKENLRAAERYLLDRSDWERAAEFAWTLYIYWWVGGLLGEVRGWMDEVLDADDPLTDRSRAIALYFTRAITFWQDPDGLVVGGLTESAELFRTVHEPGGEALARVSLALAQLAAEQPDVARADEQLEISLALFRQSGDLWGESMALVTLGRVGLFQNRVHGACNRFEESLAIARGQHDELGECIALHHLGWARLLLGELDVASGCFEQSLSIAARLAHDDGVAYGLEGLVAVAASTGRIARAGRLLGAAERLREESGLYNAPAFSFHQRLVDGIEAGPAAEQFATARSEGRLLTIGEAIGEALSEAVV</sequence>
<name>A0ABV2QJ56_9MICO</name>